<evidence type="ECO:0000313" key="1">
    <source>
        <dbReference type="EMBL" id="KAK2549172.1"/>
    </source>
</evidence>
<accession>A0AAD9PU70</accession>
<gene>
    <name evidence="1" type="ORF">P5673_030387</name>
</gene>
<evidence type="ECO:0000313" key="2">
    <source>
        <dbReference type="Proteomes" id="UP001249851"/>
    </source>
</evidence>
<sequence length="66" mass="7191">MARVADGKVDGDNMVRMNTDALALLGHTSFETSQIAKETGCHSSHAAQRLRDAMCFTCAYHQFSVS</sequence>
<keyword evidence="2" id="KW-1185">Reference proteome</keyword>
<dbReference type="Proteomes" id="UP001249851">
    <property type="component" value="Unassembled WGS sequence"/>
</dbReference>
<reference evidence="1" key="2">
    <citation type="journal article" date="2023" name="Science">
        <title>Genomic signatures of disease resistance in endangered staghorn corals.</title>
        <authorList>
            <person name="Vollmer S.V."/>
            <person name="Selwyn J.D."/>
            <person name="Despard B.A."/>
            <person name="Roesel C.L."/>
        </authorList>
    </citation>
    <scope>NUCLEOTIDE SEQUENCE</scope>
    <source>
        <strain evidence="1">K2</strain>
    </source>
</reference>
<name>A0AAD9PU70_ACRCE</name>
<dbReference type="AlphaFoldDB" id="A0AAD9PU70"/>
<protein>
    <submittedName>
        <fullName evidence="1">Uncharacterized protein</fullName>
    </submittedName>
</protein>
<proteinExistence type="predicted"/>
<comment type="caution">
    <text evidence="1">The sequence shown here is derived from an EMBL/GenBank/DDBJ whole genome shotgun (WGS) entry which is preliminary data.</text>
</comment>
<dbReference type="EMBL" id="JARQWQ010000130">
    <property type="protein sequence ID" value="KAK2549172.1"/>
    <property type="molecule type" value="Genomic_DNA"/>
</dbReference>
<organism evidence="1 2">
    <name type="scientific">Acropora cervicornis</name>
    <name type="common">Staghorn coral</name>
    <dbReference type="NCBI Taxonomy" id="6130"/>
    <lineage>
        <taxon>Eukaryota</taxon>
        <taxon>Metazoa</taxon>
        <taxon>Cnidaria</taxon>
        <taxon>Anthozoa</taxon>
        <taxon>Hexacorallia</taxon>
        <taxon>Scleractinia</taxon>
        <taxon>Astrocoeniina</taxon>
        <taxon>Acroporidae</taxon>
        <taxon>Acropora</taxon>
    </lineage>
</organism>
<reference evidence="1" key="1">
    <citation type="journal article" date="2023" name="G3 (Bethesda)">
        <title>Whole genome assembly and annotation of the endangered Caribbean coral Acropora cervicornis.</title>
        <authorList>
            <person name="Selwyn J.D."/>
            <person name="Vollmer S.V."/>
        </authorList>
    </citation>
    <scope>NUCLEOTIDE SEQUENCE</scope>
    <source>
        <strain evidence="1">K2</strain>
    </source>
</reference>